<feature type="compositionally biased region" description="Low complexity" evidence="1">
    <location>
        <begin position="75"/>
        <end position="105"/>
    </location>
</feature>
<evidence type="ECO:0000313" key="4">
    <source>
        <dbReference type="EMBL" id="KAF0416198.1"/>
    </source>
</evidence>
<feature type="region of interest" description="Disordered" evidence="1">
    <location>
        <begin position="229"/>
        <end position="278"/>
    </location>
</feature>
<dbReference type="PROSITE" id="PS50053">
    <property type="entry name" value="UBIQUITIN_2"/>
    <property type="match status" value="1"/>
</dbReference>
<dbReference type="PROSITE" id="PS50030">
    <property type="entry name" value="UBA"/>
    <property type="match status" value="1"/>
</dbReference>
<protein>
    <submittedName>
        <fullName evidence="4">Ubiquitin-domain-containing protein</fullName>
    </submittedName>
</protein>
<dbReference type="PANTHER" id="PTHR10677:SF3">
    <property type="entry name" value="FI07626P-RELATED"/>
    <property type="match status" value="1"/>
</dbReference>
<proteinExistence type="predicted"/>
<dbReference type="Pfam" id="PF00240">
    <property type="entry name" value="ubiquitin"/>
    <property type="match status" value="1"/>
</dbReference>
<sequence>MPEITINVKCSNDQKYIVTIDTSKTVLEFKQAIAEKCDTTADRQRLIYSGRVLKDNDTLETYKIAEGHTVHMVKSSAPSGSSQAQASQQSQPATTGNTQTPQQPTGYSPNPFAQFGTMGGFNQGTNPYGTPYGGMQNPMDLLQNPAIMQYMQQMLQDPQFVESMIHMNPQFASMAPQIRQMMQDPEFQAMMSNPETFRTLASLQPLMGNLGPLTGGAIPGFPGYNMPATTGTNPTNNPTTNTTAGNTTGTRSDTTTGSTTTSNTTTPNTTTPNTTTPITPPINNPFLPFFNPTAAGAAGTGTNPSQPPIMPLFDPLLWGALGVPPTTTPTTTSAPATSQTSQTPQTPQVPPEERFQSQLQQLNDMGFVDAQKNIRALQICQGNVNFAIERLLDPSF</sequence>
<dbReference type="InterPro" id="IPR015940">
    <property type="entry name" value="UBA"/>
</dbReference>
<dbReference type="GO" id="GO:0005829">
    <property type="term" value="C:cytosol"/>
    <property type="evidence" value="ECO:0007669"/>
    <property type="project" value="TreeGrafter"/>
</dbReference>
<dbReference type="InterPro" id="IPR000626">
    <property type="entry name" value="Ubiquitin-like_dom"/>
</dbReference>
<dbReference type="CDD" id="cd14399">
    <property type="entry name" value="UBA_PLICs"/>
    <property type="match status" value="1"/>
</dbReference>
<dbReference type="Gene3D" id="3.10.20.90">
    <property type="entry name" value="Phosphatidylinositol 3-kinase Catalytic Subunit, Chain A, domain 1"/>
    <property type="match status" value="1"/>
</dbReference>
<dbReference type="SUPFAM" id="SSF46934">
    <property type="entry name" value="UBA-like"/>
    <property type="match status" value="1"/>
</dbReference>
<keyword evidence="5" id="KW-1185">Reference proteome</keyword>
<dbReference type="FunFam" id="1.10.8.10:FF:000079">
    <property type="entry name" value="Ubiquitin family protein"/>
    <property type="match status" value="1"/>
</dbReference>
<feature type="domain" description="UBA" evidence="2">
    <location>
        <begin position="350"/>
        <end position="394"/>
    </location>
</feature>
<feature type="region of interest" description="Disordered" evidence="1">
    <location>
        <begin position="323"/>
        <end position="352"/>
    </location>
</feature>
<feature type="region of interest" description="Disordered" evidence="1">
    <location>
        <begin position="73"/>
        <end position="128"/>
    </location>
</feature>
<name>A0A8H4A309_GIGMA</name>
<gene>
    <name evidence="4" type="ORF">F8M41_007506</name>
</gene>
<evidence type="ECO:0000259" key="2">
    <source>
        <dbReference type="PROSITE" id="PS50030"/>
    </source>
</evidence>
<dbReference type="PANTHER" id="PTHR10677">
    <property type="entry name" value="UBIQUILIN"/>
    <property type="match status" value="1"/>
</dbReference>
<dbReference type="FunFam" id="3.10.20.90:FF:000205">
    <property type="entry name" value="2'-5'-oligoadenylate synthase-like protein 2"/>
    <property type="match status" value="1"/>
</dbReference>
<dbReference type="OrthoDB" id="267397at2759"/>
<reference evidence="4 5" key="1">
    <citation type="journal article" date="2019" name="Environ. Microbiol.">
        <title>At the nexus of three kingdoms: the genome of the mycorrhizal fungus Gigaspora margarita provides insights into plant, endobacterial and fungal interactions.</title>
        <authorList>
            <person name="Venice F."/>
            <person name="Ghignone S."/>
            <person name="Salvioli di Fossalunga A."/>
            <person name="Amselem J."/>
            <person name="Novero M."/>
            <person name="Xianan X."/>
            <person name="Sedzielewska Toro K."/>
            <person name="Morin E."/>
            <person name="Lipzen A."/>
            <person name="Grigoriev I.V."/>
            <person name="Henrissat B."/>
            <person name="Martin F.M."/>
            <person name="Bonfante P."/>
        </authorList>
    </citation>
    <scope>NUCLEOTIDE SEQUENCE [LARGE SCALE GENOMIC DNA]</scope>
    <source>
        <strain evidence="4 5">BEG34</strain>
    </source>
</reference>
<evidence type="ECO:0000256" key="1">
    <source>
        <dbReference type="SAM" id="MobiDB-lite"/>
    </source>
</evidence>
<dbReference type="GO" id="GO:0006511">
    <property type="term" value="P:ubiquitin-dependent protein catabolic process"/>
    <property type="evidence" value="ECO:0007669"/>
    <property type="project" value="TreeGrafter"/>
</dbReference>
<dbReference type="EMBL" id="WTPW01001759">
    <property type="protein sequence ID" value="KAF0416198.1"/>
    <property type="molecule type" value="Genomic_DNA"/>
</dbReference>
<dbReference type="SMART" id="SM00213">
    <property type="entry name" value="UBQ"/>
    <property type="match status" value="1"/>
</dbReference>
<dbReference type="SMART" id="SM00165">
    <property type="entry name" value="UBA"/>
    <property type="match status" value="1"/>
</dbReference>
<dbReference type="Proteomes" id="UP000439903">
    <property type="component" value="Unassembled WGS sequence"/>
</dbReference>
<accession>A0A8H4A309</accession>
<dbReference type="InterPro" id="IPR015496">
    <property type="entry name" value="Ubiquilin"/>
</dbReference>
<dbReference type="InterPro" id="IPR029071">
    <property type="entry name" value="Ubiquitin-like_domsf"/>
</dbReference>
<dbReference type="InterPro" id="IPR009060">
    <property type="entry name" value="UBA-like_sf"/>
</dbReference>
<feature type="domain" description="Ubiquitin-like" evidence="3">
    <location>
        <begin position="4"/>
        <end position="73"/>
    </location>
</feature>
<dbReference type="Pfam" id="PF00627">
    <property type="entry name" value="UBA"/>
    <property type="match status" value="1"/>
</dbReference>
<evidence type="ECO:0000313" key="5">
    <source>
        <dbReference type="Proteomes" id="UP000439903"/>
    </source>
</evidence>
<feature type="compositionally biased region" description="Low complexity" evidence="1">
    <location>
        <begin position="229"/>
        <end position="277"/>
    </location>
</feature>
<comment type="caution">
    <text evidence="4">The sequence shown here is derived from an EMBL/GenBank/DDBJ whole genome shotgun (WGS) entry which is preliminary data.</text>
</comment>
<dbReference type="GO" id="GO:0031593">
    <property type="term" value="F:polyubiquitin modification-dependent protein binding"/>
    <property type="evidence" value="ECO:0007669"/>
    <property type="project" value="TreeGrafter"/>
</dbReference>
<feature type="compositionally biased region" description="Low complexity" evidence="1">
    <location>
        <begin position="323"/>
        <end position="346"/>
    </location>
</feature>
<dbReference type="SUPFAM" id="SSF54236">
    <property type="entry name" value="Ubiquitin-like"/>
    <property type="match status" value="1"/>
</dbReference>
<dbReference type="Gene3D" id="1.10.8.10">
    <property type="entry name" value="DNA helicase RuvA subunit, C-terminal domain"/>
    <property type="match status" value="1"/>
</dbReference>
<organism evidence="4 5">
    <name type="scientific">Gigaspora margarita</name>
    <dbReference type="NCBI Taxonomy" id="4874"/>
    <lineage>
        <taxon>Eukaryota</taxon>
        <taxon>Fungi</taxon>
        <taxon>Fungi incertae sedis</taxon>
        <taxon>Mucoromycota</taxon>
        <taxon>Glomeromycotina</taxon>
        <taxon>Glomeromycetes</taxon>
        <taxon>Diversisporales</taxon>
        <taxon>Gigasporaceae</taxon>
        <taxon>Gigaspora</taxon>
    </lineage>
</organism>
<dbReference type="AlphaFoldDB" id="A0A8H4A309"/>
<evidence type="ECO:0000259" key="3">
    <source>
        <dbReference type="PROSITE" id="PS50053"/>
    </source>
</evidence>
<dbReference type="CDD" id="cd16106">
    <property type="entry name" value="Ubl_Dsk2p_like"/>
    <property type="match status" value="1"/>
</dbReference>